<dbReference type="InterPro" id="IPR051484">
    <property type="entry name" value="Tensin_PTEN_phosphatase"/>
</dbReference>
<dbReference type="InterPro" id="IPR014020">
    <property type="entry name" value="Tensin_C2-dom"/>
</dbReference>
<evidence type="ECO:0000256" key="2">
    <source>
        <dbReference type="ARBA" id="ARBA00007881"/>
    </source>
</evidence>
<feature type="region of interest" description="Disordered" evidence="6">
    <location>
        <begin position="572"/>
        <end position="601"/>
    </location>
</feature>
<dbReference type="SUPFAM" id="SSF50729">
    <property type="entry name" value="PH domain-like"/>
    <property type="match status" value="1"/>
</dbReference>
<feature type="domain" description="SH2" evidence="7">
    <location>
        <begin position="1155"/>
        <end position="1260"/>
    </location>
</feature>
<evidence type="ECO:0000256" key="4">
    <source>
        <dbReference type="ARBA" id="ARBA00022999"/>
    </source>
</evidence>
<evidence type="ECO:0000259" key="9">
    <source>
        <dbReference type="PROSITE" id="PS51182"/>
    </source>
</evidence>
<dbReference type="GO" id="GO:0004725">
    <property type="term" value="F:protein tyrosine phosphatase activity"/>
    <property type="evidence" value="ECO:0007669"/>
    <property type="project" value="TreeGrafter"/>
</dbReference>
<dbReference type="InterPro" id="IPR046349">
    <property type="entry name" value="C1-like_sf"/>
</dbReference>
<feature type="region of interest" description="Disordered" evidence="6">
    <location>
        <begin position="866"/>
        <end position="938"/>
    </location>
</feature>
<dbReference type="Pfam" id="PF10409">
    <property type="entry name" value="PTEN_C2"/>
    <property type="match status" value="1"/>
</dbReference>
<keyword evidence="3" id="KW-0597">Phosphoprotein</keyword>
<dbReference type="CDD" id="cd20887">
    <property type="entry name" value="C1_TNS2"/>
    <property type="match status" value="1"/>
</dbReference>
<name>A0A3Q3XJ97_MOLML</name>
<dbReference type="SMART" id="SM00252">
    <property type="entry name" value="SH2"/>
    <property type="match status" value="1"/>
</dbReference>
<reference evidence="10" key="1">
    <citation type="submission" date="2025-08" db="UniProtKB">
        <authorList>
            <consortium name="Ensembl"/>
        </authorList>
    </citation>
    <scope>IDENTIFICATION</scope>
</reference>
<feature type="region of interest" description="Disordered" evidence="6">
    <location>
        <begin position="960"/>
        <end position="1023"/>
    </location>
</feature>
<dbReference type="InterPro" id="IPR000980">
    <property type="entry name" value="SH2"/>
</dbReference>
<dbReference type="CDD" id="cd01213">
    <property type="entry name" value="PTB_tensin"/>
    <property type="match status" value="1"/>
</dbReference>
<evidence type="ECO:0000256" key="6">
    <source>
        <dbReference type="SAM" id="MobiDB-lite"/>
    </source>
</evidence>
<evidence type="ECO:0000313" key="10">
    <source>
        <dbReference type="Ensembl" id="ENSMMOP00000026699.1"/>
    </source>
</evidence>
<comment type="subcellular location">
    <subcellularLocation>
        <location evidence="1">Cell junction</location>
        <location evidence="1">Focal adhesion</location>
    </subcellularLocation>
</comment>
<feature type="compositionally biased region" description="Low complexity" evidence="6">
    <location>
        <begin position="893"/>
        <end position="905"/>
    </location>
</feature>
<proteinExistence type="inferred from homology"/>
<dbReference type="Ensembl" id="ENSMMOT00000027154.1">
    <property type="protein sequence ID" value="ENSMMOP00000026699.1"/>
    <property type="gene ID" value="ENSMMOG00000020197.1"/>
</dbReference>
<dbReference type="Gene3D" id="3.30.505.10">
    <property type="entry name" value="SH2 domain"/>
    <property type="match status" value="1"/>
</dbReference>
<feature type="compositionally biased region" description="Basic and acidic residues" evidence="6">
    <location>
        <begin position="1011"/>
        <end position="1023"/>
    </location>
</feature>
<comment type="similarity">
    <text evidence="2">Belongs to the PTEN phosphatase protein family.</text>
</comment>
<dbReference type="Gene3D" id="2.60.40.1110">
    <property type="match status" value="1"/>
</dbReference>
<dbReference type="SUPFAM" id="SSF55550">
    <property type="entry name" value="SH2 domain"/>
    <property type="match status" value="1"/>
</dbReference>
<dbReference type="PANTHER" id="PTHR45734">
    <property type="entry name" value="TENSIN"/>
    <property type="match status" value="1"/>
</dbReference>
<dbReference type="PROSITE" id="PS51182">
    <property type="entry name" value="C2_TENSIN"/>
    <property type="match status" value="1"/>
</dbReference>
<dbReference type="SMART" id="SM01326">
    <property type="entry name" value="PTEN_C2"/>
    <property type="match status" value="1"/>
</dbReference>
<dbReference type="STRING" id="94237.ENSMMOP00000026699"/>
<dbReference type="InterPro" id="IPR033929">
    <property type="entry name" value="Tensin_PTB"/>
</dbReference>
<evidence type="ECO:0000256" key="3">
    <source>
        <dbReference type="ARBA" id="ARBA00022553"/>
    </source>
</evidence>
<evidence type="ECO:0000313" key="11">
    <source>
        <dbReference type="Proteomes" id="UP000261620"/>
    </source>
</evidence>
<dbReference type="InterPro" id="IPR013625">
    <property type="entry name" value="PTB"/>
</dbReference>
<dbReference type="OMA" id="PTHANIN"/>
<evidence type="ECO:0000259" key="7">
    <source>
        <dbReference type="PROSITE" id="PS50001"/>
    </source>
</evidence>
<dbReference type="InterPro" id="IPR003595">
    <property type="entry name" value="Tyr_Pase_cat"/>
</dbReference>
<feature type="domain" description="Phosphatase tensin-type" evidence="8">
    <location>
        <begin position="72"/>
        <end position="243"/>
    </location>
</feature>
<dbReference type="InterPro" id="IPR036860">
    <property type="entry name" value="SH2_dom_sf"/>
</dbReference>
<sequence>GRKGEPHIFKEKTFKKKRQCSVCRQTVDNVGSFCKCKTATHRKCEAKGSTKSLTFTKQRNILPSLSVDRVMDRVMERHYDFDLTYITERIISVFFPTKLEEQSYHLNLKEVAAMLKSKHQEKFLLLNLSERRHDITRLNPKVHDFGWPDLHAPPLDKICAICKAIEMWLTSDLQHVVVLHCKQGNKGKTGVIIAAYMHYSKISAADQVLSTLAMRKFCEDKVSSSLQPSQKYIYYIGGLLSGVIKMNSSPLFLQQVLIPSLPNFQNKYYPFLKIYQSMQLVYTSGIDPQGTGGRHLCVTLEPALLLKGDIMVKCYNRQAQTTDRDAVFRLQFHTCTVHGSQLWFGKEELDEACTERFPSDATVEFVFSSGPEKIKREYQKNDPAVTVDFNTTDPVVHWDSYENFNQRYQDSLEIDHTRGPLDGSLYAQIKKRRGPSSGSLTSATISSPRAGLEGEHLIGQGFNSPLSAHFIHLNQLSTHLDHQEEPNGLPPPTKQEREELDRLLGGIEDTQDKERETAILDDDDSLPSGSLRLNRSYSCWEGYRSQHCAEPGYDCTLLMPNGYCLDQASGTNGHHGTTASASPNLASPPSHMDLCQHYSPHSHQSLPPPDLVWDRKSSLPHYVHHCCSNSPSYRHIHPYQSPDLTPHSNSHTHHYPLSAPGRIYCREDDCSPYHLYPLPYSNHTTHPHPPKASASPAYNDINLMPPPECPCRICSIRREDSVAYQDLGLERTDSFHWGRKVELQQREGCLRRTRETKLPRELHWERDPGLKRGRQLSLQWEGDREADLQWKRDREAEYWHSRATVASYSPHAHYLPGFTLDPLPSGHPAHPEASRSHGHSQLDLKYSSSSSSSTYQTLHQMCPCSPYQPSPSESRGYASSYQSESTSQLPPASSMSGPCSQSSGPAEHNHIQHHQRPDTQQSYGSDSCPDSQTSGESMHWRDRLANSSFNRVHKDGPTACFTPSDMSGLPSPVHASSPVHAQESMEGSPVSDVPDSGFATLNRRLNLSGSDPHHPNHIQQHELQHQHYPGTESSAAKHTALDANKRPCYSDHTASSHPFSCCKYSTISIPLPHPPMPEKLQPFTQSGSPNNGVVTLRPAGGHRSPSTCTSQHHVTFSPTVGELATPADQNGKPCVETENENSVSMKFVLDRSRFWYKPGISRDQITALKEREPGTFLIRDSNSFQGAYGLALKVVSPPPNATNHKSDPLEQLVRHFLIETGPRGVKIKGCQNEPYFSLSALVYQHSISPISLPCALKIPEKLTGEVPQVQPVSNISTAADLLKQGACNVLYLNSVETESLTGPQAIAKATDATLGRNPCLVATIVQFKVTSQGITLTDSQRIFFRRHYPVNSVTFSSVDPKDR</sequence>
<dbReference type="InterPro" id="IPR011993">
    <property type="entry name" value="PH-like_dom_sf"/>
</dbReference>
<dbReference type="PROSITE" id="PS51181">
    <property type="entry name" value="PPASE_TENSIN"/>
    <property type="match status" value="1"/>
</dbReference>
<accession>A0A3Q3XJ97</accession>
<evidence type="ECO:0000259" key="8">
    <source>
        <dbReference type="PROSITE" id="PS51181"/>
    </source>
</evidence>
<feature type="region of interest" description="Disordered" evidence="6">
    <location>
        <begin position="823"/>
        <end position="850"/>
    </location>
</feature>
<dbReference type="PANTHER" id="PTHR45734:SF1">
    <property type="entry name" value="TENSIN-2"/>
    <property type="match status" value="1"/>
</dbReference>
<feature type="compositionally biased region" description="Low complexity" evidence="6">
    <location>
        <begin position="579"/>
        <end position="590"/>
    </location>
</feature>
<dbReference type="PROSITE" id="PS50001">
    <property type="entry name" value="SH2"/>
    <property type="match status" value="1"/>
</dbReference>
<keyword evidence="4 5" id="KW-0727">SH2 domain</keyword>
<dbReference type="Proteomes" id="UP000261620">
    <property type="component" value="Unplaced"/>
</dbReference>
<dbReference type="SUPFAM" id="SSF49562">
    <property type="entry name" value="C2 domain (Calcium/lipid-binding domain, CaLB)"/>
    <property type="match status" value="1"/>
</dbReference>
<dbReference type="InterPro" id="IPR029021">
    <property type="entry name" value="Prot-tyrosine_phosphatase-like"/>
</dbReference>
<dbReference type="Pfam" id="PF00017">
    <property type="entry name" value="SH2"/>
    <property type="match status" value="1"/>
</dbReference>
<dbReference type="Gene3D" id="2.30.29.30">
    <property type="entry name" value="Pleckstrin-homology domain (PH domain)/Phosphotyrosine-binding domain (PTB)"/>
    <property type="match status" value="1"/>
</dbReference>
<dbReference type="InterPro" id="IPR035892">
    <property type="entry name" value="C2_domain_sf"/>
</dbReference>
<dbReference type="Pfam" id="PF08416">
    <property type="entry name" value="PTB"/>
    <property type="match status" value="1"/>
</dbReference>
<feature type="domain" description="C2 tensin-type" evidence="9">
    <location>
        <begin position="248"/>
        <end position="370"/>
    </location>
</feature>
<protein>
    <submittedName>
        <fullName evidence="10">Uncharacterized protein</fullName>
    </submittedName>
</protein>
<reference evidence="10" key="2">
    <citation type="submission" date="2025-09" db="UniProtKB">
        <authorList>
            <consortium name="Ensembl"/>
        </authorList>
    </citation>
    <scope>IDENTIFICATION</scope>
</reference>
<organism evidence="10 11">
    <name type="scientific">Mola mola</name>
    <name type="common">Ocean sunfish</name>
    <name type="synonym">Tetraodon mola</name>
    <dbReference type="NCBI Taxonomy" id="94237"/>
    <lineage>
        <taxon>Eukaryota</taxon>
        <taxon>Metazoa</taxon>
        <taxon>Chordata</taxon>
        <taxon>Craniata</taxon>
        <taxon>Vertebrata</taxon>
        <taxon>Euteleostomi</taxon>
        <taxon>Actinopterygii</taxon>
        <taxon>Neopterygii</taxon>
        <taxon>Teleostei</taxon>
        <taxon>Neoteleostei</taxon>
        <taxon>Acanthomorphata</taxon>
        <taxon>Eupercaria</taxon>
        <taxon>Tetraodontiformes</taxon>
        <taxon>Molidae</taxon>
        <taxon>Mola</taxon>
    </lineage>
</organism>
<feature type="compositionally biased region" description="Polar residues" evidence="6">
    <location>
        <begin position="870"/>
        <end position="891"/>
    </location>
</feature>
<feature type="compositionally biased region" description="Polar residues" evidence="6">
    <location>
        <begin position="918"/>
        <end position="936"/>
    </location>
</feature>
<dbReference type="SUPFAM" id="SSF57889">
    <property type="entry name" value="Cysteine-rich domain"/>
    <property type="match status" value="1"/>
</dbReference>
<evidence type="ECO:0000256" key="5">
    <source>
        <dbReference type="PROSITE-ProRule" id="PRU00191"/>
    </source>
</evidence>
<keyword evidence="11" id="KW-1185">Reference proteome</keyword>
<dbReference type="Gene3D" id="3.90.190.10">
    <property type="entry name" value="Protein tyrosine phosphatase superfamily"/>
    <property type="match status" value="1"/>
</dbReference>
<dbReference type="InterPro" id="IPR029023">
    <property type="entry name" value="Tensin_phosphatase"/>
</dbReference>
<evidence type="ECO:0000256" key="1">
    <source>
        <dbReference type="ARBA" id="ARBA00004246"/>
    </source>
</evidence>
<dbReference type="GO" id="GO:0005925">
    <property type="term" value="C:focal adhesion"/>
    <property type="evidence" value="ECO:0007669"/>
    <property type="project" value="UniProtKB-SubCell"/>
</dbReference>
<dbReference type="SUPFAM" id="SSF52799">
    <property type="entry name" value="(Phosphotyrosine protein) phosphatases II"/>
    <property type="match status" value="1"/>
</dbReference>
<dbReference type="SMART" id="SM00404">
    <property type="entry name" value="PTPc_motif"/>
    <property type="match status" value="1"/>
</dbReference>